<sequence length="112" mass="12275">MANKVRGQIAADFEGEKINLLLSTNAICELEDAADLPIDEFLDKFSEGRKPRMKDLRLLFWALMLGERPKATVEEAGALIDGLRGDHERIMTEAIMAAFPDASEAGDGEPGK</sequence>
<evidence type="ECO:0000313" key="2">
    <source>
        <dbReference type="Proteomes" id="UP000013243"/>
    </source>
</evidence>
<geneLocation type="plasmid" evidence="1 2">
    <name>unnamed1</name>
</geneLocation>
<keyword evidence="1" id="KW-0614">Plasmid</keyword>
<accession>A0A1B1A8K7</accession>
<organism evidence="1 2">
    <name type="scientific">Tritonibacter mobilis F1926</name>
    <dbReference type="NCBI Taxonomy" id="1265309"/>
    <lineage>
        <taxon>Bacteria</taxon>
        <taxon>Pseudomonadati</taxon>
        <taxon>Pseudomonadota</taxon>
        <taxon>Alphaproteobacteria</taxon>
        <taxon>Rhodobacterales</taxon>
        <taxon>Paracoccaceae</taxon>
        <taxon>Tritonibacter</taxon>
    </lineage>
</organism>
<dbReference type="EMBL" id="CP015231">
    <property type="protein sequence ID" value="ANP42909.1"/>
    <property type="molecule type" value="Genomic_DNA"/>
</dbReference>
<evidence type="ECO:0000313" key="1">
    <source>
        <dbReference type="EMBL" id="ANP42909.1"/>
    </source>
</evidence>
<dbReference type="OrthoDB" id="7473872at2"/>
<dbReference type="KEGG" id="rmb:K529_019285"/>
<gene>
    <name evidence="1" type="ORF">K529_019285</name>
</gene>
<dbReference type="Proteomes" id="UP000013243">
    <property type="component" value="Plasmid unnamed1"/>
</dbReference>
<dbReference type="GeneID" id="28252025"/>
<dbReference type="InterPro" id="IPR021791">
    <property type="entry name" value="Phage_TAC_11"/>
</dbReference>
<dbReference type="Pfam" id="PF11836">
    <property type="entry name" value="Phage_TAC_11"/>
    <property type="match status" value="1"/>
</dbReference>
<protein>
    <submittedName>
        <fullName evidence="1">Uncharacterized protein</fullName>
    </submittedName>
</protein>
<reference evidence="1 2" key="1">
    <citation type="journal article" date="2016" name="ISME J.">
        <title>Global occurrence and heterogeneity of the Roseobacter-clade species Ruegeria mobilis.</title>
        <authorList>
            <person name="Sonnenschein E."/>
            <person name="Gram L."/>
        </authorList>
    </citation>
    <scope>NUCLEOTIDE SEQUENCE [LARGE SCALE GENOMIC DNA]</scope>
    <source>
        <strain evidence="1 2">F1926</strain>
        <plasmid evidence="1 2">unnamed1</plasmid>
    </source>
</reference>
<name>A0A1B1A8K7_9RHOB</name>
<dbReference type="AlphaFoldDB" id="A0A1B1A8K7"/>
<proteinExistence type="predicted"/>
<dbReference type="RefSeq" id="WP_005635094.1">
    <property type="nucleotide sequence ID" value="NZ_CP015231.1"/>
</dbReference>